<evidence type="ECO:0000313" key="1">
    <source>
        <dbReference type="EMBL" id="RYJ13587.1"/>
    </source>
</evidence>
<gene>
    <name evidence="1" type="ORF">ELS19_06210</name>
</gene>
<accession>A0A482T9P6</accession>
<dbReference type="RefSeq" id="WP_129784014.1">
    <property type="nucleotide sequence ID" value="NZ_RZHH01000002.1"/>
</dbReference>
<proteinExistence type="predicted"/>
<evidence type="ECO:0000313" key="2">
    <source>
        <dbReference type="Proteomes" id="UP000294028"/>
    </source>
</evidence>
<dbReference type="EMBL" id="RZHH01000002">
    <property type="protein sequence ID" value="RYJ13587.1"/>
    <property type="molecule type" value="Genomic_DNA"/>
</dbReference>
<dbReference type="Proteomes" id="UP000294028">
    <property type="component" value="Unassembled WGS sequence"/>
</dbReference>
<organism evidence="1 2">
    <name type="scientific">Halogeometricum borinquense</name>
    <dbReference type="NCBI Taxonomy" id="60847"/>
    <lineage>
        <taxon>Archaea</taxon>
        <taxon>Methanobacteriati</taxon>
        <taxon>Methanobacteriota</taxon>
        <taxon>Stenosarchaea group</taxon>
        <taxon>Halobacteria</taxon>
        <taxon>Halobacteriales</taxon>
        <taxon>Haloferacaceae</taxon>
        <taxon>Halogeometricum</taxon>
    </lineage>
</organism>
<sequence>MSEPRDIGSEGRALLTEREIEVLLGDESVSASYESKVRSEVKRRINSQLSKDVSLLASQHRDLWDELADAVGPIYYCPVCGEEFPRLNEVASHATGTTGDGLHDEIDTDRLKELAPPWWELWDGEGENA</sequence>
<reference evidence="1 2" key="1">
    <citation type="submission" date="2018-12" db="EMBL/GenBank/DDBJ databases">
        <title>Genome analysis provides insights into bioremediation potentialities of Halogeometricum borinquense strain N11.</title>
        <authorList>
            <person name="Najjari A."/>
            <person name="Youssef N."/>
            <person name="Fhoula I."/>
            <person name="Ben Dhia O."/>
            <person name="Mahjoubi M."/>
            <person name="Ouzari H.I."/>
            <person name="Cherif A."/>
        </authorList>
    </citation>
    <scope>NUCLEOTIDE SEQUENCE [LARGE SCALE GENOMIC DNA]</scope>
    <source>
        <strain evidence="1 2">N11</strain>
    </source>
</reference>
<dbReference type="AlphaFoldDB" id="A0A482T9P6"/>
<name>A0A482T9P6_9EURY</name>
<protein>
    <recommendedName>
        <fullName evidence="3">C2H2-type domain-containing protein</fullName>
    </recommendedName>
</protein>
<comment type="caution">
    <text evidence="1">The sequence shown here is derived from an EMBL/GenBank/DDBJ whole genome shotgun (WGS) entry which is preliminary data.</text>
</comment>
<evidence type="ECO:0008006" key="3">
    <source>
        <dbReference type="Google" id="ProtNLM"/>
    </source>
</evidence>